<proteinExistence type="predicted"/>
<dbReference type="EMBL" id="CP003344">
    <property type="protein sequence ID" value="AGA69682.1"/>
    <property type="molecule type" value="Genomic_DNA"/>
</dbReference>
<dbReference type="InterPro" id="IPR039143">
    <property type="entry name" value="GNPNAT1-like"/>
</dbReference>
<dbReference type="RefSeq" id="WP_015262658.1">
    <property type="nucleotide sequence ID" value="NC_019903.1"/>
</dbReference>
<dbReference type="OrthoDB" id="9796171at2"/>
<dbReference type="KEGG" id="ddl:Desdi_2252"/>
<evidence type="ECO:0000313" key="2">
    <source>
        <dbReference type="EMBL" id="AGA69682.1"/>
    </source>
</evidence>
<dbReference type="InterPro" id="IPR016181">
    <property type="entry name" value="Acyl_CoA_acyltransferase"/>
</dbReference>
<dbReference type="Gene3D" id="3.40.630.30">
    <property type="match status" value="1"/>
</dbReference>
<dbReference type="Proteomes" id="UP000010797">
    <property type="component" value="Chromosome"/>
</dbReference>
<dbReference type="PANTHER" id="PTHR13355">
    <property type="entry name" value="GLUCOSAMINE 6-PHOSPHATE N-ACETYLTRANSFERASE"/>
    <property type="match status" value="1"/>
</dbReference>
<evidence type="ECO:0000313" key="3">
    <source>
        <dbReference type="Proteomes" id="UP000010797"/>
    </source>
</evidence>
<name>L0F904_DESDL</name>
<dbReference type="PANTHER" id="PTHR13355:SF9">
    <property type="entry name" value="ACETYLTRANSFERASE BSU40680-RELATED"/>
    <property type="match status" value="1"/>
</dbReference>
<dbReference type="GO" id="GO:0004343">
    <property type="term" value="F:glucosamine 6-phosphate N-acetyltransferase activity"/>
    <property type="evidence" value="ECO:0007669"/>
    <property type="project" value="TreeGrafter"/>
</dbReference>
<accession>L0F904</accession>
<keyword evidence="2" id="KW-0808">Transferase</keyword>
<sequence>MRVVEIKDNELEDAFQIRREVFVEEQRVPLQDEFDEQGAPARHILVEYENKAAATGRVRWVGDTAKLERICVRASMRKFGLGSIVVQALEKIAQEKGFQKAKIHAQTQAQSFYKKLGYAQVSEEFMEDGIPHIVMERKL</sequence>
<keyword evidence="2" id="KW-0012">Acyltransferase</keyword>
<organism evidence="2 3">
    <name type="scientific">Desulfitobacterium dichloroeliminans (strain LMG P-21439 / DCA1)</name>
    <dbReference type="NCBI Taxonomy" id="871963"/>
    <lineage>
        <taxon>Bacteria</taxon>
        <taxon>Bacillati</taxon>
        <taxon>Bacillota</taxon>
        <taxon>Clostridia</taxon>
        <taxon>Eubacteriales</taxon>
        <taxon>Desulfitobacteriaceae</taxon>
        <taxon>Desulfitobacterium</taxon>
    </lineage>
</organism>
<feature type="domain" description="N-acetyltransferase" evidence="1">
    <location>
        <begin position="1"/>
        <end position="139"/>
    </location>
</feature>
<evidence type="ECO:0000259" key="1">
    <source>
        <dbReference type="PROSITE" id="PS51186"/>
    </source>
</evidence>
<keyword evidence="3" id="KW-1185">Reference proteome</keyword>
<protein>
    <submittedName>
        <fullName evidence="2">Putative acyltransferase</fullName>
    </submittedName>
</protein>
<dbReference type="CDD" id="cd04301">
    <property type="entry name" value="NAT_SF"/>
    <property type="match status" value="1"/>
</dbReference>
<dbReference type="Pfam" id="PF13673">
    <property type="entry name" value="Acetyltransf_10"/>
    <property type="match status" value="1"/>
</dbReference>
<dbReference type="SUPFAM" id="SSF55729">
    <property type="entry name" value="Acyl-CoA N-acyltransferases (Nat)"/>
    <property type="match status" value="1"/>
</dbReference>
<gene>
    <name evidence="2" type="ordered locus">Desdi_2252</name>
</gene>
<dbReference type="HOGENOM" id="CLU_056607_6_2_9"/>
<dbReference type="STRING" id="871963.Desdi_2252"/>
<dbReference type="eggNOG" id="COG2153">
    <property type="taxonomic scope" value="Bacteria"/>
</dbReference>
<dbReference type="PROSITE" id="PS51186">
    <property type="entry name" value="GNAT"/>
    <property type="match status" value="1"/>
</dbReference>
<dbReference type="AlphaFoldDB" id="L0F904"/>
<reference evidence="3" key="1">
    <citation type="submission" date="2012-02" db="EMBL/GenBank/DDBJ databases">
        <title>Complete sequence of Desulfitobacterium dichloroeliminans LMG P-21439.</title>
        <authorList>
            <person name="Lucas S."/>
            <person name="Han J."/>
            <person name="Lapidus A."/>
            <person name="Cheng J.-F."/>
            <person name="Goodwin L."/>
            <person name="Pitluck S."/>
            <person name="Peters L."/>
            <person name="Ovchinnikova G."/>
            <person name="Teshima H."/>
            <person name="Detter J.C."/>
            <person name="Han C."/>
            <person name="Tapia R."/>
            <person name="Land M."/>
            <person name="Hauser L."/>
            <person name="Kyrpides N."/>
            <person name="Ivanova N."/>
            <person name="Pagani I."/>
            <person name="Kruse T."/>
            <person name="de Vos W.M."/>
            <person name="Boon N."/>
            <person name="Smidt H."/>
            <person name="Woyke T."/>
        </authorList>
    </citation>
    <scope>NUCLEOTIDE SEQUENCE [LARGE SCALE GENOMIC DNA]</scope>
    <source>
        <strain evidence="3">LMG P-21439 / DCA1</strain>
    </source>
</reference>
<dbReference type="InterPro" id="IPR000182">
    <property type="entry name" value="GNAT_dom"/>
</dbReference>